<dbReference type="RefSeq" id="WP_345399665.1">
    <property type="nucleotide sequence ID" value="NZ_BAABHG010000010.1"/>
</dbReference>
<gene>
    <name evidence="2" type="ORF">ACFSYJ_39995</name>
</gene>
<comment type="caution">
    <text evidence="2">The sequence shown here is derived from an EMBL/GenBank/DDBJ whole genome shotgun (WGS) entry which is preliminary data.</text>
</comment>
<dbReference type="Pfam" id="PF21806">
    <property type="entry name" value="DUF6879"/>
    <property type="match status" value="1"/>
</dbReference>
<evidence type="ECO:0000313" key="3">
    <source>
        <dbReference type="Proteomes" id="UP001597419"/>
    </source>
</evidence>
<reference evidence="3" key="1">
    <citation type="journal article" date="2019" name="Int. J. Syst. Evol. Microbiol.">
        <title>The Global Catalogue of Microorganisms (GCM) 10K type strain sequencing project: providing services to taxonomists for standard genome sequencing and annotation.</title>
        <authorList>
            <consortium name="The Broad Institute Genomics Platform"/>
            <consortium name="The Broad Institute Genome Sequencing Center for Infectious Disease"/>
            <person name="Wu L."/>
            <person name="Ma J."/>
        </authorList>
    </citation>
    <scope>NUCLEOTIDE SEQUENCE [LARGE SCALE GENOMIC DNA]</scope>
    <source>
        <strain evidence="3">CGMCC 4.7643</strain>
    </source>
</reference>
<dbReference type="InterPro" id="IPR049244">
    <property type="entry name" value="DUF6879"/>
</dbReference>
<keyword evidence="3" id="KW-1185">Reference proteome</keyword>
<sequence>MELLQGEAFDDLFRGFHREAFHLEVQDTYHTPDETGPFQLFLSGQADDFAWHRPWLDLVRETTSTNRRIRRVRVVTVPHVDYTRWGLTVAEHNIDAGEDIRWLPRHLADPAALTTDDFWLFDEECVVFTVFEPGGKFAGGAATADPVIVSHCRTARDLAWQRAIPHQDYLGTEHMHA</sequence>
<evidence type="ECO:0000313" key="2">
    <source>
        <dbReference type="EMBL" id="MFD2464856.1"/>
    </source>
</evidence>
<dbReference type="Proteomes" id="UP001597419">
    <property type="component" value="Unassembled WGS sequence"/>
</dbReference>
<evidence type="ECO:0000259" key="1">
    <source>
        <dbReference type="Pfam" id="PF21806"/>
    </source>
</evidence>
<name>A0ABW5GVL3_9PSEU</name>
<organism evidence="2 3">
    <name type="scientific">Amycolatopsis samaneae</name>
    <dbReference type="NCBI Taxonomy" id="664691"/>
    <lineage>
        <taxon>Bacteria</taxon>
        <taxon>Bacillati</taxon>
        <taxon>Actinomycetota</taxon>
        <taxon>Actinomycetes</taxon>
        <taxon>Pseudonocardiales</taxon>
        <taxon>Pseudonocardiaceae</taxon>
        <taxon>Amycolatopsis</taxon>
    </lineage>
</organism>
<proteinExistence type="predicted"/>
<feature type="domain" description="DUF6879" evidence="1">
    <location>
        <begin position="7"/>
        <end position="170"/>
    </location>
</feature>
<accession>A0ABW5GVL3</accession>
<dbReference type="EMBL" id="JBHUKU010000028">
    <property type="protein sequence ID" value="MFD2464856.1"/>
    <property type="molecule type" value="Genomic_DNA"/>
</dbReference>
<protein>
    <submittedName>
        <fullName evidence="2">DUF6879 family protein</fullName>
    </submittedName>
</protein>